<dbReference type="InterPro" id="IPR011009">
    <property type="entry name" value="Kinase-like_dom_sf"/>
</dbReference>
<dbReference type="PANTHER" id="PTHR37542">
    <property type="entry name" value="HELO DOMAIN-CONTAINING PROTEIN-RELATED"/>
    <property type="match status" value="1"/>
</dbReference>
<dbReference type="InterPro" id="IPR038305">
    <property type="entry name" value="HeLo_sf"/>
</dbReference>
<accession>A0AA43TVN0</accession>
<dbReference type="Gene3D" id="1.20.120.1020">
    <property type="entry name" value="Prion-inhibition and propagation, HeLo domain"/>
    <property type="match status" value="1"/>
</dbReference>
<sequence>MDPLSVAGLALGGVSLVIQSYEAVMEIYDIYLAVENFAKEYRDIRMCLLIEKYRLELWASLVILDHKESQQRLSPRDANLWGLFELIFNSILHTLAESNAAMNALGSRTGLPPQEDAKEHDMIQALTLSAKDKPKWSLSGVHKKIRFVLRDRKRMDAMIKQLCYFNDSLEKMTSQLHQDSLRRSLRTQFTTKEPSEMPLVEQAADLLEHRDIQMLASARIVVDEAQKLEQYSGLEASQASLDEPPKATGLQLDRTFLEWKQTPFVTERIRALATYKSENVIVDWRSCQDDAWRKSRPEAFRRRTENLTRILNSDLRPLDLSILHCVGYLNESKNFTGYAFRLPDHVQPHQQHVTLHDLITKERRPRDLPDLGDRFQLAKALVSTIFEIGNIGWLHKNISPRNIIFWPNSKTGEPDITRPYVLGFDTARPNSPNEFSEQPLTRPDDDHYRHPEYRQPLELGDPRPRSFQPSYDIYSLGVVLFEIGIWRNLAMSQQRPSSRPTLPAYRSDPNLIKNCMERGGQGELKWHTGRRFADAVGACLDHGFDWFWQDPLPYDRTVCLQRYLRQVQNKLVDALAVCNA</sequence>
<protein>
    <recommendedName>
        <fullName evidence="2">Prion-inhibition and propagation HeLo domain-containing protein</fullName>
    </recommendedName>
</protein>
<name>A0AA43TVN0_9LECA</name>
<feature type="compositionally biased region" description="Basic and acidic residues" evidence="1">
    <location>
        <begin position="442"/>
        <end position="464"/>
    </location>
</feature>
<dbReference type="Pfam" id="PF14479">
    <property type="entry name" value="HeLo"/>
    <property type="match status" value="1"/>
</dbReference>
<gene>
    <name evidence="3" type="ORF">OHK93_004071</name>
</gene>
<organism evidence="3 4">
    <name type="scientific">Ramalina farinacea</name>
    <dbReference type="NCBI Taxonomy" id="258253"/>
    <lineage>
        <taxon>Eukaryota</taxon>
        <taxon>Fungi</taxon>
        <taxon>Dikarya</taxon>
        <taxon>Ascomycota</taxon>
        <taxon>Pezizomycotina</taxon>
        <taxon>Lecanoromycetes</taxon>
        <taxon>OSLEUM clade</taxon>
        <taxon>Lecanoromycetidae</taxon>
        <taxon>Lecanorales</taxon>
        <taxon>Lecanorineae</taxon>
        <taxon>Ramalinaceae</taxon>
        <taxon>Ramalina</taxon>
    </lineage>
</organism>
<dbReference type="InterPro" id="IPR029498">
    <property type="entry name" value="HeLo_dom"/>
</dbReference>
<dbReference type="AlphaFoldDB" id="A0AA43TVN0"/>
<dbReference type="Proteomes" id="UP001161017">
    <property type="component" value="Unassembled WGS sequence"/>
</dbReference>
<evidence type="ECO:0000256" key="1">
    <source>
        <dbReference type="SAM" id="MobiDB-lite"/>
    </source>
</evidence>
<feature type="region of interest" description="Disordered" evidence="1">
    <location>
        <begin position="427"/>
        <end position="464"/>
    </location>
</feature>
<evidence type="ECO:0000313" key="3">
    <source>
        <dbReference type="EMBL" id="MDI1485882.1"/>
    </source>
</evidence>
<dbReference type="SUPFAM" id="SSF56112">
    <property type="entry name" value="Protein kinase-like (PK-like)"/>
    <property type="match status" value="1"/>
</dbReference>
<keyword evidence="4" id="KW-1185">Reference proteome</keyword>
<dbReference type="Gene3D" id="1.10.510.10">
    <property type="entry name" value="Transferase(Phosphotransferase) domain 1"/>
    <property type="match status" value="1"/>
</dbReference>
<comment type="caution">
    <text evidence="3">The sequence shown here is derived from an EMBL/GenBank/DDBJ whole genome shotgun (WGS) entry which is preliminary data.</text>
</comment>
<feature type="domain" description="Prion-inhibition and propagation HeLo" evidence="2">
    <location>
        <begin position="8"/>
        <end position="188"/>
    </location>
</feature>
<evidence type="ECO:0000313" key="4">
    <source>
        <dbReference type="Proteomes" id="UP001161017"/>
    </source>
</evidence>
<evidence type="ECO:0000259" key="2">
    <source>
        <dbReference type="Pfam" id="PF14479"/>
    </source>
</evidence>
<dbReference type="EMBL" id="JAPUFD010000002">
    <property type="protein sequence ID" value="MDI1485882.1"/>
    <property type="molecule type" value="Genomic_DNA"/>
</dbReference>
<proteinExistence type="predicted"/>
<dbReference type="PANTHER" id="PTHR37542:SF1">
    <property type="entry name" value="PRION-INHIBITION AND PROPAGATION HELO DOMAIN-CONTAINING PROTEIN"/>
    <property type="match status" value="1"/>
</dbReference>
<reference evidence="3" key="1">
    <citation type="journal article" date="2023" name="Genome Biol. Evol.">
        <title>First Whole Genome Sequence and Flow Cytometry Genome Size Data for the Lichen-Forming Fungus Ramalina farinacea (Ascomycota).</title>
        <authorList>
            <person name="Llewellyn T."/>
            <person name="Mian S."/>
            <person name="Hill R."/>
            <person name="Leitch I.J."/>
            <person name="Gaya E."/>
        </authorList>
    </citation>
    <scope>NUCLEOTIDE SEQUENCE</scope>
    <source>
        <strain evidence="3">LIQ254RAFAR</strain>
    </source>
</reference>
<feature type="compositionally biased region" description="Polar residues" evidence="1">
    <location>
        <begin position="428"/>
        <end position="439"/>
    </location>
</feature>